<comment type="function">
    <text evidence="9">Essential component of the vacuolar proton pump (V-ATPase), a multimeric enzyme that catalyzes the translocation of protons across the membranes. Required for assembly and activity of the V-ATPase.</text>
</comment>
<comment type="similarity">
    <text evidence="2 9">Belongs to the V-ATPase 116 kDa subunit family.</text>
</comment>
<evidence type="ECO:0000256" key="2">
    <source>
        <dbReference type="ARBA" id="ARBA00009904"/>
    </source>
</evidence>
<dbReference type="OMA" id="FYLWFFL"/>
<protein>
    <recommendedName>
        <fullName evidence="9">V-type proton ATPase subunit a</fullName>
    </recommendedName>
</protein>
<sequence>MGLLRSETMKHGTLVLPSERARAFIDILGRKANMQFVDMNAHSMQRPYKKYVQRLEEMERILRFLYEETGRHGGPVLRNKFDEFLSHDHEYQLDKVEESLKKLYEQFVKFRDNNQELTEQRNSVTEWRQVLLVAQAMFDSPRPADVQAVRRASDTFGDRGREPLLEEGGGGQTTIDMANNVAGVILLADQERFARTLFRASRGNTYVSFTPIAEKLVDAKSGKEVAKSVFIVYFLGSTTSAMFEKIKKICAAFGVSMYTIPGSIMELQRELNETALNLEETSKALEAFEKHMRDQIATLLEPVEGGNSLIEEWRLFCIKEKAIYITLNMFEGDITLRANCWYPELEEDSIRNILIEHSNQQQLSAFLLMDKQQPKRAPPTFIRRTEFSGAFQELVDTYGVPSYQEANPALFTIITFPFLFGIMYGDIGHGLCILLLGSYLLLNAERWKDDETMKGALTARYMITLMGFFAVYAGFMYNDFFAIALNLFGSRFKPVGNTYVSDGTVYPFGMDPVWKGASNELLFANSFKMKFAVLVGVTQMGLGVFLKGANAIHYRKPLDFLLEFIPQVIFLVGMFGYMDFLIVLKWITPIQGNNKPGIINLMINWALMKPMEPTDVMFDGQQTLQPWLLLVCVLTVPTMLFPKPLILWCLHSINKPPPQSRSVDTEEEGYAGEDEHEEEFEIGEVFIHQVIETIEFVLGTVSNTASYLRLWALSLAHQQLALVFFEKSILGVLEMENSLVRPIALFVAFAIFAGITFGVLLCMDVLECFLHALRLQWVEFQNKFYKAQGYRFIPYNHRNLLTLGSQEA</sequence>
<dbReference type="InterPro" id="IPR002490">
    <property type="entry name" value="V-ATPase_116kDa_su"/>
</dbReference>
<comment type="subcellular location">
    <subcellularLocation>
        <location evidence="1">Membrane</location>
        <topology evidence="1">Multi-pass membrane protein</topology>
    </subcellularLocation>
</comment>
<evidence type="ECO:0000256" key="1">
    <source>
        <dbReference type="ARBA" id="ARBA00004141"/>
    </source>
</evidence>
<dbReference type="PIRSF" id="PIRSF001293">
    <property type="entry name" value="ATP6V0A1"/>
    <property type="match status" value="1"/>
</dbReference>
<dbReference type="GO" id="GO:0007035">
    <property type="term" value="P:vacuolar acidification"/>
    <property type="evidence" value="ECO:0007669"/>
    <property type="project" value="TreeGrafter"/>
</dbReference>
<keyword evidence="7 9" id="KW-0406">Ion transport</keyword>
<dbReference type="Pfam" id="PF01496">
    <property type="entry name" value="V_ATPase_I"/>
    <property type="match status" value="1"/>
</dbReference>
<dbReference type="STRING" id="1169540.A0A0G4GUH4"/>
<dbReference type="EMBL" id="CDMY01000821">
    <property type="protein sequence ID" value="CEM34423.1"/>
    <property type="molecule type" value="Genomic_DNA"/>
</dbReference>
<evidence type="ECO:0000313" key="12">
    <source>
        <dbReference type="Proteomes" id="UP000041254"/>
    </source>
</evidence>
<dbReference type="PhylomeDB" id="A0A0G4GUH4"/>
<evidence type="ECO:0000256" key="4">
    <source>
        <dbReference type="ARBA" id="ARBA00022692"/>
    </source>
</evidence>
<dbReference type="FunCoup" id="A0A0G4GUH4">
    <property type="interactions" value="80"/>
</dbReference>
<evidence type="ECO:0000256" key="3">
    <source>
        <dbReference type="ARBA" id="ARBA00022448"/>
    </source>
</evidence>
<evidence type="ECO:0000256" key="9">
    <source>
        <dbReference type="RuleBase" id="RU361189"/>
    </source>
</evidence>
<dbReference type="GO" id="GO:0051117">
    <property type="term" value="F:ATPase binding"/>
    <property type="evidence" value="ECO:0007669"/>
    <property type="project" value="TreeGrafter"/>
</dbReference>
<evidence type="ECO:0000313" key="11">
    <source>
        <dbReference type="EMBL" id="CEM34423.1"/>
    </source>
</evidence>
<keyword evidence="10" id="KW-0175">Coiled coil</keyword>
<proteinExistence type="inferred from homology"/>
<feature type="transmembrane region" description="Helical" evidence="9">
    <location>
        <begin position="531"/>
        <end position="552"/>
    </location>
</feature>
<feature type="transmembrane region" description="Helical" evidence="9">
    <location>
        <begin position="743"/>
        <end position="766"/>
    </location>
</feature>
<dbReference type="VEuPathDB" id="CryptoDB:Vbra_10366"/>
<reference evidence="11 12" key="1">
    <citation type="submission" date="2014-11" db="EMBL/GenBank/DDBJ databases">
        <authorList>
            <person name="Zhu J."/>
            <person name="Qi W."/>
            <person name="Song R."/>
        </authorList>
    </citation>
    <scope>NUCLEOTIDE SEQUENCE [LARGE SCALE GENOMIC DNA]</scope>
</reference>
<keyword evidence="4 9" id="KW-0812">Transmembrane</keyword>
<evidence type="ECO:0000256" key="8">
    <source>
        <dbReference type="ARBA" id="ARBA00023136"/>
    </source>
</evidence>
<keyword evidence="5 9" id="KW-0375">Hydrogen ion transport</keyword>
<dbReference type="GO" id="GO:0046961">
    <property type="term" value="F:proton-transporting ATPase activity, rotational mechanism"/>
    <property type="evidence" value="ECO:0007669"/>
    <property type="project" value="InterPro"/>
</dbReference>
<feature type="transmembrane region" description="Helical" evidence="9">
    <location>
        <begin position="409"/>
        <end position="442"/>
    </location>
</feature>
<dbReference type="PANTHER" id="PTHR11629">
    <property type="entry name" value="VACUOLAR PROTON ATPASES"/>
    <property type="match status" value="1"/>
</dbReference>
<dbReference type="InParanoid" id="A0A0G4GUH4"/>
<evidence type="ECO:0000256" key="5">
    <source>
        <dbReference type="ARBA" id="ARBA00022781"/>
    </source>
</evidence>
<dbReference type="Proteomes" id="UP000041254">
    <property type="component" value="Unassembled WGS sequence"/>
</dbReference>
<dbReference type="InterPro" id="IPR026028">
    <property type="entry name" value="V-type_ATPase_116kDa_su_euka"/>
</dbReference>
<keyword evidence="8 9" id="KW-0472">Membrane</keyword>
<dbReference type="PANTHER" id="PTHR11629:SF63">
    <property type="entry name" value="V-TYPE PROTON ATPASE SUBUNIT A"/>
    <property type="match status" value="1"/>
</dbReference>
<feature type="transmembrane region" description="Helical" evidence="9">
    <location>
        <begin position="627"/>
        <end position="650"/>
    </location>
</feature>
<organism evidence="11 12">
    <name type="scientific">Vitrella brassicaformis (strain CCMP3155)</name>
    <dbReference type="NCBI Taxonomy" id="1169540"/>
    <lineage>
        <taxon>Eukaryota</taxon>
        <taxon>Sar</taxon>
        <taxon>Alveolata</taxon>
        <taxon>Colpodellida</taxon>
        <taxon>Vitrellaceae</taxon>
        <taxon>Vitrella</taxon>
    </lineage>
</organism>
<evidence type="ECO:0000256" key="10">
    <source>
        <dbReference type="SAM" id="Coils"/>
    </source>
</evidence>
<feature type="transmembrane region" description="Helical" evidence="9">
    <location>
        <begin position="564"/>
        <end position="587"/>
    </location>
</feature>
<dbReference type="OrthoDB" id="10264220at2759"/>
<evidence type="ECO:0000256" key="7">
    <source>
        <dbReference type="ARBA" id="ARBA00023065"/>
    </source>
</evidence>
<gene>
    <name evidence="11" type="ORF">Vbra_10366</name>
</gene>
<keyword evidence="3 9" id="KW-0813">Transport</keyword>
<dbReference type="GO" id="GO:0000220">
    <property type="term" value="C:vacuolar proton-transporting V-type ATPase, V0 domain"/>
    <property type="evidence" value="ECO:0007669"/>
    <property type="project" value="InterPro"/>
</dbReference>
<feature type="transmembrane region" description="Helical" evidence="9">
    <location>
        <begin position="463"/>
        <end position="488"/>
    </location>
</feature>
<evidence type="ECO:0000256" key="6">
    <source>
        <dbReference type="ARBA" id="ARBA00022989"/>
    </source>
</evidence>
<feature type="coiled-coil region" evidence="10">
    <location>
        <begin position="93"/>
        <end position="120"/>
    </location>
</feature>
<keyword evidence="6 9" id="KW-1133">Transmembrane helix</keyword>
<accession>A0A0G4GUH4</accession>
<dbReference type="AlphaFoldDB" id="A0A0G4GUH4"/>
<name>A0A0G4GUH4_VITBC</name>
<keyword evidence="12" id="KW-1185">Reference proteome</keyword>